<comment type="caution">
    <text evidence="1">The sequence shown here is derived from an EMBL/GenBank/DDBJ whole genome shotgun (WGS) entry which is preliminary data.</text>
</comment>
<dbReference type="AlphaFoldDB" id="A0A7Z0MPT3"/>
<dbReference type="EMBL" id="JACCHS010000135">
    <property type="protein sequence ID" value="NYT47352.1"/>
    <property type="molecule type" value="Genomic_DNA"/>
</dbReference>
<name>A0A7Z0MPT3_9GAMM</name>
<dbReference type="Proteomes" id="UP000537890">
    <property type="component" value="Unassembled WGS sequence"/>
</dbReference>
<dbReference type="Gene3D" id="3.60.40.10">
    <property type="entry name" value="PPM-type phosphatase domain"/>
    <property type="match status" value="1"/>
</dbReference>
<organism evidence="1 2">
    <name type="scientific">Candidatus Methanofishera endochildressiae</name>
    <dbReference type="NCBI Taxonomy" id="2738884"/>
    <lineage>
        <taxon>Bacteria</taxon>
        <taxon>Pseudomonadati</taxon>
        <taxon>Pseudomonadota</taxon>
        <taxon>Gammaproteobacteria</taxon>
        <taxon>Candidatus Methanofishera</taxon>
    </lineage>
</organism>
<sequence length="81" mass="8794">MVRDKDDSLAILLVDDADSGIDAAIKNGQLRAIFRVLIKQGKSLNFIAEQMNDYLLADTLLNGPVQLSLAILEVLTTPLIA</sequence>
<dbReference type="InterPro" id="IPR036457">
    <property type="entry name" value="PPM-type-like_dom_sf"/>
</dbReference>
<reference evidence="1 2" key="1">
    <citation type="submission" date="2020-05" db="EMBL/GenBank/DDBJ databases">
        <title>Horizontal transmission and recombination maintain forever young bacterial symbiont genomes.</title>
        <authorList>
            <person name="Russell S.L."/>
            <person name="Pepper-Tunick E."/>
            <person name="Svedberg J."/>
            <person name="Byrne A."/>
            <person name="Ruelas Castillo J."/>
            <person name="Vollmers C."/>
            <person name="Beinart R.A."/>
            <person name="Corbett-Detig R."/>
        </authorList>
    </citation>
    <scope>NUCLEOTIDE SEQUENCE [LARGE SCALE GENOMIC DNA]</scope>
    <source>
        <strain evidence="1">4727-3</strain>
    </source>
</reference>
<proteinExistence type="predicted"/>
<protein>
    <submittedName>
        <fullName evidence="1">SpoIIE family protein phosphatase</fullName>
    </submittedName>
</protein>
<accession>A0A7Z0MPT3</accession>
<gene>
    <name evidence="1" type="ORF">H0A75_07035</name>
</gene>
<evidence type="ECO:0000313" key="1">
    <source>
        <dbReference type="EMBL" id="NYT47352.1"/>
    </source>
</evidence>
<evidence type="ECO:0000313" key="2">
    <source>
        <dbReference type="Proteomes" id="UP000537890"/>
    </source>
</evidence>